<organism evidence="7 8">
    <name type="scientific">Lagenidium giganteum</name>
    <dbReference type="NCBI Taxonomy" id="4803"/>
    <lineage>
        <taxon>Eukaryota</taxon>
        <taxon>Sar</taxon>
        <taxon>Stramenopiles</taxon>
        <taxon>Oomycota</taxon>
        <taxon>Peronosporomycetes</taxon>
        <taxon>Pythiales</taxon>
        <taxon>Pythiaceae</taxon>
    </lineage>
</organism>
<evidence type="ECO:0008006" key="9">
    <source>
        <dbReference type="Google" id="ProtNLM"/>
    </source>
</evidence>
<evidence type="ECO:0000256" key="4">
    <source>
        <dbReference type="ARBA" id="ARBA00022989"/>
    </source>
</evidence>
<evidence type="ECO:0000256" key="3">
    <source>
        <dbReference type="ARBA" id="ARBA00022692"/>
    </source>
</evidence>
<reference evidence="7" key="2">
    <citation type="journal article" date="2023" name="Microbiol Resour">
        <title>Decontamination and Annotation of the Draft Genome Sequence of the Oomycete Lagenidium giganteum ARSEF 373.</title>
        <authorList>
            <person name="Morgan W.R."/>
            <person name="Tartar A."/>
        </authorList>
    </citation>
    <scope>NUCLEOTIDE SEQUENCE</scope>
    <source>
        <strain evidence="7">ARSEF 373</strain>
    </source>
</reference>
<dbReference type="PANTHER" id="PTHR12050">
    <property type="entry name" value="LEPTIN RECEPTOR-RELATED"/>
    <property type="match status" value="1"/>
</dbReference>
<keyword evidence="4 6" id="KW-1133">Transmembrane helix</keyword>
<accession>A0AAV2YDQ0</accession>
<feature type="transmembrane region" description="Helical" evidence="6">
    <location>
        <begin position="34"/>
        <end position="54"/>
    </location>
</feature>
<comment type="subcellular location">
    <subcellularLocation>
        <location evidence="1">Membrane</location>
        <topology evidence="1">Multi-pass membrane protein</topology>
    </subcellularLocation>
</comment>
<feature type="transmembrane region" description="Helical" evidence="6">
    <location>
        <begin position="7"/>
        <end position="28"/>
    </location>
</feature>
<dbReference type="AlphaFoldDB" id="A0AAV2YDQ0"/>
<keyword evidence="5 6" id="KW-0472">Membrane</keyword>
<evidence type="ECO:0000256" key="5">
    <source>
        <dbReference type="ARBA" id="ARBA00023136"/>
    </source>
</evidence>
<proteinExistence type="inferred from homology"/>
<feature type="transmembrane region" description="Helical" evidence="6">
    <location>
        <begin position="95"/>
        <end position="115"/>
    </location>
</feature>
<keyword evidence="3 6" id="KW-0812">Transmembrane</keyword>
<dbReference type="GO" id="GO:0016020">
    <property type="term" value="C:membrane"/>
    <property type="evidence" value="ECO:0007669"/>
    <property type="project" value="UniProtKB-SubCell"/>
</dbReference>
<protein>
    <recommendedName>
        <fullName evidence="9">Vacuolar protein sorting 55</fullName>
    </recommendedName>
</protein>
<dbReference type="InterPro" id="IPR007262">
    <property type="entry name" value="Vps55/LEPROT"/>
</dbReference>
<comment type="caution">
    <text evidence="7">The sequence shown here is derived from an EMBL/GenBank/DDBJ whole genome shotgun (WGS) entry which is preliminary data.</text>
</comment>
<feature type="transmembrane region" description="Helical" evidence="6">
    <location>
        <begin position="61"/>
        <end position="83"/>
    </location>
</feature>
<keyword evidence="8" id="KW-1185">Reference proteome</keyword>
<dbReference type="Pfam" id="PF04133">
    <property type="entry name" value="Vps55"/>
    <property type="match status" value="1"/>
</dbReference>
<dbReference type="Proteomes" id="UP001146120">
    <property type="component" value="Unassembled WGS sequence"/>
</dbReference>
<evidence type="ECO:0000256" key="6">
    <source>
        <dbReference type="SAM" id="Phobius"/>
    </source>
</evidence>
<dbReference type="PANTHER" id="PTHR12050:SF0">
    <property type="entry name" value="RH04491P"/>
    <property type="match status" value="1"/>
</dbReference>
<reference evidence="7" key="1">
    <citation type="submission" date="2022-11" db="EMBL/GenBank/DDBJ databases">
        <authorList>
            <person name="Morgan W.R."/>
            <person name="Tartar A."/>
        </authorList>
    </citation>
    <scope>NUCLEOTIDE SEQUENCE</scope>
    <source>
        <strain evidence="7">ARSEF 373</strain>
    </source>
</reference>
<dbReference type="GO" id="GO:0032511">
    <property type="term" value="P:late endosome to vacuole transport via multivesicular body sorting pathway"/>
    <property type="evidence" value="ECO:0007669"/>
    <property type="project" value="TreeGrafter"/>
</dbReference>
<evidence type="ECO:0000313" key="7">
    <source>
        <dbReference type="EMBL" id="DAZ93017.1"/>
    </source>
</evidence>
<evidence type="ECO:0000256" key="2">
    <source>
        <dbReference type="ARBA" id="ARBA00005645"/>
    </source>
</evidence>
<name>A0AAV2YDQ0_9STRA</name>
<sequence>MRKGLQVGIFGGLFLLALIAVILSAVLYPTQWGLFVLLPYFLLPVTAAACASLGDDEEMSLWNNFGCFLESFFWVSSFAVPVLLYRLDAITNSQLWWLIVADLLVLSSFIGLAWVNAG</sequence>
<evidence type="ECO:0000313" key="8">
    <source>
        <dbReference type="Proteomes" id="UP001146120"/>
    </source>
</evidence>
<comment type="similarity">
    <text evidence="2">Belongs to the OB-RGRP/VPS55 family.</text>
</comment>
<gene>
    <name evidence="7" type="ORF">N0F65_011310</name>
</gene>
<dbReference type="GO" id="GO:0005768">
    <property type="term" value="C:endosome"/>
    <property type="evidence" value="ECO:0007669"/>
    <property type="project" value="TreeGrafter"/>
</dbReference>
<dbReference type="EMBL" id="DAKRPA010000354">
    <property type="protein sequence ID" value="DAZ93017.1"/>
    <property type="molecule type" value="Genomic_DNA"/>
</dbReference>
<evidence type="ECO:0000256" key="1">
    <source>
        <dbReference type="ARBA" id="ARBA00004141"/>
    </source>
</evidence>